<proteinExistence type="predicted"/>
<gene>
    <name evidence="2" type="ORF">LCGC14_1293640</name>
</gene>
<organism evidence="2">
    <name type="scientific">marine sediment metagenome</name>
    <dbReference type="NCBI Taxonomy" id="412755"/>
    <lineage>
        <taxon>unclassified sequences</taxon>
        <taxon>metagenomes</taxon>
        <taxon>ecological metagenomes</taxon>
    </lineage>
</organism>
<keyword evidence="1" id="KW-0175">Coiled coil</keyword>
<reference evidence="2" key="1">
    <citation type="journal article" date="2015" name="Nature">
        <title>Complex archaea that bridge the gap between prokaryotes and eukaryotes.</title>
        <authorList>
            <person name="Spang A."/>
            <person name="Saw J.H."/>
            <person name="Jorgensen S.L."/>
            <person name="Zaremba-Niedzwiedzka K."/>
            <person name="Martijn J."/>
            <person name="Lind A.E."/>
            <person name="van Eijk R."/>
            <person name="Schleper C."/>
            <person name="Guy L."/>
            <person name="Ettema T.J."/>
        </authorList>
    </citation>
    <scope>NUCLEOTIDE SEQUENCE</scope>
</reference>
<accession>A0A0F9KTE0</accession>
<evidence type="ECO:0000313" key="2">
    <source>
        <dbReference type="EMBL" id="KKM84983.1"/>
    </source>
</evidence>
<name>A0A0F9KTE0_9ZZZZ</name>
<feature type="coiled-coil region" evidence="1">
    <location>
        <begin position="622"/>
        <end position="660"/>
    </location>
</feature>
<comment type="caution">
    <text evidence="2">The sequence shown here is derived from an EMBL/GenBank/DDBJ whole genome shotgun (WGS) entry which is preliminary data.</text>
</comment>
<dbReference type="EMBL" id="LAZR01007482">
    <property type="protein sequence ID" value="KKM84983.1"/>
    <property type="molecule type" value="Genomic_DNA"/>
</dbReference>
<evidence type="ECO:0008006" key="3">
    <source>
        <dbReference type="Google" id="ProtNLM"/>
    </source>
</evidence>
<protein>
    <recommendedName>
        <fullName evidence="3">Portal protein</fullName>
    </recommendedName>
</protein>
<sequence>MARRLPRDVDEKALAQYTRDQWRALDPTYAWWTEHRWRRVIDYLTDNHWRVLEDVNYDLDDLKIPSWKRFPIIGLTLGVYSDQLGQWLQSMVRFSAVSASADPSDIAKAEMAGGILKYLWDITELETHRIDLGAWLLATGMASLDIFWDTNTGNLVPLAIPEEEDQQQEDGSVVKVPTGNLIPVNPDTLQPDPSMEEPVMVDAGEIAVDVISPQFARYGRKSREGVMVGSRVSYDEAVDKYGKEAAEKFSYARTVSSVLDLSWIHGGADISQDERALVIRHMLPRSSRHPNGLWWTATEYGAIVDKPAPLAAKRVSTIPFRWIPLPGYWAFGVSPLHAVSHSNKGAEIAKQKQQEWMEKVLPKVLLMSGGGVQAGAFDNAPGQEITGVNVGAEPKHMEIPAYPQQMDQQRKDSIEEGMLAAGYQFRRPPDVLPGQPRGGTRQPPLLKDGSEVKLALLCTKASWQNVGKVLLGYVGRFYTEEKVISVGGPDRAYQWIEFKGTDFADLAASIHVDEIPYYPWNRQTLRETVVSLFSTDAGQMFFQGPDGQIDREKLQVASEAVGVDVALSTLDVDVLEARNEISSVRAGMPVEYQDFQDSEVHLTEKLKTVKGMAFRGWKEEAQQALLQNIQEHRGALQQQQQEAEKALTDQERELRTIRAETEAMGKTKQALAQMLLDLVSDMIAAPKPTQGEK</sequence>
<evidence type="ECO:0000256" key="1">
    <source>
        <dbReference type="SAM" id="Coils"/>
    </source>
</evidence>
<dbReference type="AlphaFoldDB" id="A0A0F9KTE0"/>